<dbReference type="GeneID" id="5888579"/>
<keyword evidence="11" id="KW-1185">Reference proteome</keyword>
<dbReference type="PIRSF" id="PIRSF000654">
    <property type="entry name" value="Integrin-linked_kinase"/>
    <property type="match status" value="1"/>
</dbReference>
<comment type="catalytic activity">
    <reaction evidence="7">
        <text>L-threonyl-[protein] + ATP = O-phospho-L-threonyl-[protein] + ADP + H(+)</text>
        <dbReference type="Rhea" id="RHEA:46608"/>
        <dbReference type="Rhea" id="RHEA-COMP:11060"/>
        <dbReference type="Rhea" id="RHEA-COMP:11605"/>
        <dbReference type="ChEBI" id="CHEBI:15378"/>
        <dbReference type="ChEBI" id="CHEBI:30013"/>
        <dbReference type="ChEBI" id="CHEBI:30616"/>
        <dbReference type="ChEBI" id="CHEBI:61977"/>
        <dbReference type="ChEBI" id="CHEBI:456216"/>
        <dbReference type="EC" id="2.7.11.1"/>
    </reaction>
</comment>
<evidence type="ECO:0000256" key="5">
    <source>
        <dbReference type="ARBA" id="ARBA00022777"/>
    </source>
</evidence>
<accession>A9US03</accession>
<dbReference type="KEGG" id="mbr:MONBRDRAFT_19517"/>
<dbReference type="OMA" id="MACPIVI"/>
<dbReference type="InterPro" id="IPR000719">
    <property type="entry name" value="Prot_kinase_dom"/>
</dbReference>
<gene>
    <name evidence="10" type="ORF">MONBRDRAFT_19517</name>
</gene>
<dbReference type="EC" id="2.7.11.1" evidence="1"/>
<evidence type="ECO:0000256" key="8">
    <source>
        <dbReference type="ARBA" id="ARBA00048679"/>
    </source>
</evidence>
<dbReference type="InterPro" id="IPR011009">
    <property type="entry name" value="Kinase-like_dom_sf"/>
</dbReference>
<dbReference type="AlphaFoldDB" id="A9US03"/>
<keyword evidence="2" id="KW-0723">Serine/threonine-protein kinase</keyword>
<dbReference type="EMBL" id="CH991544">
    <property type="protein sequence ID" value="EDQ92017.1"/>
    <property type="molecule type" value="Genomic_DNA"/>
</dbReference>
<sequence length="281" mass="31086">MAAQAGTGDVGSLQHETYEAIRILGRGACSTAFLCRHRQHGSLAVVKQVELEDLPPAEREKALTEVELLGMVQHPNVIRYFDHLLQPRGLYIAMEYAPGGTLDDFIAQQSKPLPEAVVVRFLAQLLLALQALHERGIVHRDCKPNNIFLDDRQQMLKLADFGISRLVPAATFKASTLGTPNYMAPELLEGRMYTQKSDVWALGCIVAEMCNRKRAFEAPNVSALTLLITSDKPVVLDKSYSAWLQGVVRACLHSQSDQRPAIAHILSQPELQNALVDVQLL</sequence>
<proteinExistence type="predicted"/>
<evidence type="ECO:0000256" key="1">
    <source>
        <dbReference type="ARBA" id="ARBA00012513"/>
    </source>
</evidence>
<evidence type="ECO:0000313" key="11">
    <source>
        <dbReference type="Proteomes" id="UP000001357"/>
    </source>
</evidence>
<evidence type="ECO:0000256" key="4">
    <source>
        <dbReference type="ARBA" id="ARBA00022741"/>
    </source>
</evidence>
<keyword evidence="5" id="KW-0418">Kinase</keyword>
<protein>
    <recommendedName>
        <fullName evidence="1">non-specific serine/threonine protein kinase</fullName>
        <ecNumber evidence="1">2.7.11.1</ecNumber>
    </recommendedName>
</protein>
<keyword evidence="4" id="KW-0547">Nucleotide-binding</keyword>
<evidence type="ECO:0000256" key="3">
    <source>
        <dbReference type="ARBA" id="ARBA00022679"/>
    </source>
</evidence>
<dbReference type="eggNOG" id="KOG0589">
    <property type="taxonomic scope" value="Eukaryota"/>
</dbReference>
<dbReference type="InParanoid" id="A9US03"/>
<dbReference type="PANTHER" id="PTHR44899:SF3">
    <property type="entry name" value="SERINE_THREONINE-PROTEIN KINASE NEK1"/>
    <property type="match status" value="1"/>
</dbReference>
<dbReference type="GO" id="GO:0004674">
    <property type="term" value="F:protein serine/threonine kinase activity"/>
    <property type="evidence" value="ECO:0000318"/>
    <property type="project" value="GO_Central"/>
</dbReference>
<dbReference type="PANTHER" id="PTHR44899">
    <property type="entry name" value="CAMK FAMILY PROTEIN KINASE"/>
    <property type="match status" value="1"/>
</dbReference>
<evidence type="ECO:0000256" key="2">
    <source>
        <dbReference type="ARBA" id="ARBA00022527"/>
    </source>
</evidence>
<dbReference type="PROSITE" id="PS50011">
    <property type="entry name" value="PROTEIN_KINASE_DOM"/>
    <property type="match status" value="1"/>
</dbReference>
<evidence type="ECO:0000313" key="10">
    <source>
        <dbReference type="EMBL" id="EDQ92017.1"/>
    </source>
</evidence>
<dbReference type="GO" id="GO:0005524">
    <property type="term" value="F:ATP binding"/>
    <property type="evidence" value="ECO:0007669"/>
    <property type="project" value="UniProtKB-KW"/>
</dbReference>
<evidence type="ECO:0000259" key="9">
    <source>
        <dbReference type="PROSITE" id="PS50011"/>
    </source>
</evidence>
<dbReference type="RefSeq" id="XP_001743303.1">
    <property type="nucleotide sequence ID" value="XM_001743251.1"/>
</dbReference>
<name>A9US03_MONBE</name>
<dbReference type="Proteomes" id="UP000001357">
    <property type="component" value="Unassembled WGS sequence"/>
</dbReference>
<keyword evidence="3" id="KW-0808">Transferase</keyword>
<feature type="domain" description="Protein kinase" evidence="9">
    <location>
        <begin position="18"/>
        <end position="271"/>
    </location>
</feature>
<dbReference type="STRING" id="81824.A9US03"/>
<evidence type="ECO:0000256" key="6">
    <source>
        <dbReference type="ARBA" id="ARBA00022840"/>
    </source>
</evidence>
<dbReference type="Gene3D" id="3.30.200.20">
    <property type="entry name" value="Phosphorylase Kinase, domain 1"/>
    <property type="match status" value="1"/>
</dbReference>
<dbReference type="GO" id="GO:0005634">
    <property type="term" value="C:nucleus"/>
    <property type="evidence" value="ECO:0000318"/>
    <property type="project" value="GO_Central"/>
</dbReference>
<organism evidence="10 11">
    <name type="scientific">Monosiga brevicollis</name>
    <name type="common">Choanoflagellate</name>
    <dbReference type="NCBI Taxonomy" id="81824"/>
    <lineage>
        <taxon>Eukaryota</taxon>
        <taxon>Choanoflagellata</taxon>
        <taxon>Craspedida</taxon>
        <taxon>Salpingoecidae</taxon>
        <taxon>Monosiga</taxon>
    </lineage>
</organism>
<dbReference type="Pfam" id="PF00069">
    <property type="entry name" value="Pkinase"/>
    <property type="match status" value="1"/>
</dbReference>
<comment type="catalytic activity">
    <reaction evidence="8">
        <text>L-seryl-[protein] + ATP = O-phospho-L-seryl-[protein] + ADP + H(+)</text>
        <dbReference type="Rhea" id="RHEA:17989"/>
        <dbReference type="Rhea" id="RHEA-COMP:9863"/>
        <dbReference type="Rhea" id="RHEA-COMP:11604"/>
        <dbReference type="ChEBI" id="CHEBI:15378"/>
        <dbReference type="ChEBI" id="CHEBI:29999"/>
        <dbReference type="ChEBI" id="CHEBI:30616"/>
        <dbReference type="ChEBI" id="CHEBI:83421"/>
        <dbReference type="ChEBI" id="CHEBI:456216"/>
        <dbReference type="EC" id="2.7.11.1"/>
    </reaction>
</comment>
<dbReference type="SUPFAM" id="SSF56112">
    <property type="entry name" value="Protein kinase-like (PK-like)"/>
    <property type="match status" value="1"/>
</dbReference>
<keyword evidence="6" id="KW-0067">ATP-binding</keyword>
<evidence type="ECO:0000256" key="7">
    <source>
        <dbReference type="ARBA" id="ARBA00047899"/>
    </source>
</evidence>
<dbReference type="InterPro" id="IPR051131">
    <property type="entry name" value="NEK_Ser/Thr_kinase_NIMA"/>
</dbReference>
<reference evidence="10 11" key="1">
    <citation type="journal article" date="2008" name="Nature">
        <title>The genome of the choanoflagellate Monosiga brevicollis and the origin of metazoans.</title>
        <authorList>
            <consortium name="JGI Sequencing"/>
            <person name="King N."/>
            <person name="Westbrook M.J."/>
            <person name="Young S.L."/>
            <person name="Kuo A."/>
            <person name="Abedin M."/>
            <person name="Chapman J."/>
            <person name="Fairclough S."/>
            <person name="Hellsten U."/>
            <person name="Isogai Y."/>
            <person name="Letunic I."/>
            <person name="Marr M."/>
            <person name="Pincus D."/>
            <person name="Putnam N."/>
            <person name="Rokas A."/>
            <person name="Wright K.J."/>
            <person name="Zuzow R."/>
            <person name="Dirks W."/>
            <person name="Good M."/>
            <person name="Goodstein D."/>
            <person name="Lemons D."/>
            <person name="Li W."/>
            <person name="Lyons J.B."/>
            <person name="Morris A."/>
            <person name="Nichols S."/>
            <person name="Richter D.J."/>
            <person name="Salamov A."/>
            <person name="Bork P."/>
            <person name="Lim W.A."/>
            <person name="Manning G."/>
            <person name="Miller W.T."/>
            <person name="McGinnis W."/>
            <person name="Shapiro H."/>
            <person name="Tjian R."/>
            <person name="Grigoriev I.V."/>
            <person name="Rokhsar D."/>
        </authorList>
    </citation>
    <scope>NUCLEOTIDE SEQUENCE [LARGE SCALE GENOMIC DNA]</scope>
    <source>
        <strain evidence="11">MX1 / ATCC 50154</strain>
    </source>
</reference>
<dbReference type="Gene3D" id="1.10.510.10">
    <property type="entry name" value="Transferase(Phosphotransferase) domain 1"/>
    <property type="match status" value="1"/>
</dbReference>